<dbReference type="Gene3D" id="3.40.720.10">
    <property type="entry name" value="Alkaline Phosphatase, subunit A"/>
    <property type="match status" value="1"/>
</dbReference>
<keyword evidence="2" id="KW-1185">Reference proteome</keyword>
<accession>A0AA88XGN3</accession>
<dbReference type="AlphaFoldDB" id="A0AA88XGN3"/>
<dbReference type="PANTHER" id="PTHR10974:SF1">
    <property type="entry name" value="FI08016P-RELATED"/>
    <property type="match status" value="1"/>
</dbReference>
<dbReference type="Pfam" id="PF02995">
    <property type="entry name" value="DUF229"/>
    <property type="match status" value="2"/>
</dbReference>
<reference evidence="1" key="1">
    <citation type="submission" date="2019-08" db="EMBL/GenBank/DDBJ databases">
        <title>The improved chromosome-level genome for the pearl oyster Pinctada fucata martensii using PacBio sequencing and Hi-C.</title>
        <authorList>
            <person name="Zheng Z."/>
        </authorList>
    </citation>
    <scope>NUCLEOTIDE SEQUENCE</scope>
    <source>
        <strain evidence="1">ZZ-2019</strain>
        <tissue evidence="1">Adductor muscle</tissue>
    </source>
</reference>
<dbReference type="InterPro" id="IPR017850">
    <property type="entry name" value="Alkaline_phosphatase_core_sf"/>
</dbReference>
<proteinExistence type="predicted"/>
<name>A0AA88XGN3_PINIB</name>
<dbReference type="EMBL" id="VSWD01000013">
    <property type="protein sequence ID" value="KAK3084168.1"/>
    <property type="molecule type" value="Genomic_DNA"/>
</dbReference>
<dbReference type="Proteomes" id="UP001186944">
    <property type="component" value="Unassembled WGS sequence"/>
</dbReference>
<evidence type="ECO:0000313" key="2">
    <source>
        <dbReference type="Proteomes" id="UP001186944"/>
    </source>
</evidence>
<protein>
    <submittedName>
        <fullName evidence="1">Uncharacterized protein</fullName>
    </submittedName>
</protein>
<dbReference type="GO" id="GO:0005615">
    <property type="term" value="C:extracellular space"/>
    <property type="evidence" value="ECO:0007669"/>
    <property type="project" value="TreeGrafter"/>
</dbReference>
<sequence length="437" mass="50269">MSNLVNHSTITVKSKKKEACRIPQIDPLHEEYRHLIQPKEIIRCDDIISLTYKNGSYIFVNNTAKLKLGLSKNFSHCVYNEIYRPRKGKDHNYYQHLNSSVTFKAFTKVNSEFVRVLCYNYHKEVIHKNFFAFVPKIHTRGTNSCGVKKPNVVLLGVDSTSRWNSMRYLPETRRLLKDVGAIEMTGYSAVGHNTFENMVPLLTGKSADELGWNDTKKGKLFDEFDIIWKEFKKEGYKTLFIEDTPDYGMFDYGKDGFRDFPTDFFNRHLFVAISRETLIAILGKTSTKDNPGIDLLTPVPRGRNCDDAGIPRDCCPCKTREEIPLTPILRQIAEITCVGKINSILEAYADKCVNVQLQNISEAYSVINTHYKDVKEFVFSTAPGNAKFQVQVRKTTNNFQIIGDITRINRYNDQSHCVQDYIVKNYCFCKDKLMSSN</sequence>
<gene>
    <name evidence="1" type="ORF">FSP39_009347</name>
</gene>
<organism evidence="1 2">
    <name type="scientific">Pinctada imbricata</name>
    <name type="common">Atlantic pearl-oyster</name>
    <name type="synonym">Pinctada martensii</name>
    <dbReference type="NCBI Taxonomy" id="66713"/>
    <lineage>
        <taxon>Eukaryota</taxon>
        <taxon>Metazoa</taxon>
        <taxon>Spiralia</taxon>
        <taxon>Lophotrochozoa</taxon>
        <taxon>Mollusca</taxon>
        <taxon>Bivalvia</taxon>
        <taxon>Autobranchia</taxon>
        <taxon>Pteriomorphia</taxon>
        <taxon>Pterioida</taxon>
        <taxon>Pterioidea</taxon>
        <taxon>Pteriidae</taxon>
        <taxon>Pinctada</taxon>
    </lineage>
</organism>
<comment type="caution">
    <text evidence="1">The sequence shown here is derived from an EMBL/GenBank/DDBJ whole genome shotgun (WGS) entry which is preliminary data.</text>
</comment>
<dbReference type="InterPro" id="IPR004245">
    <property type="entry name" value="DUF229"/>
</dbReference>
<dbReference type="SUPFAM" id="SSF53649">
    <property type="entry name" value="Alkaline phosphatase-like"/>
    <property type="match status" value="1"/>
</dbReference>
<dbReference type="PANTHER" id="PTHR10974">
    <property type="entry name" value="FI08016P-RELATED"/>
    <property type="match status" value="1"/>
</dbReference>
<evidence type="ECO:0000313" key="1">
    <source>
        <dbReference type="EMBL" id="KAK3084168.1"/>
    </source>
</evidence>